<dbReference type="Gene3D" id="1.20.1070.10">
    <property type="entry name" value="Rhodopsin 7-helix transmembrane proteins"/>
    <property type="match status" value="1"/>
</dbReference>
<keyword evidence="2 8" id="KW-0812">Transmembrane</keyword>
<accession>A0A6P8J561</accession>
<feature type="transmembrane region" description="Helical" evidence="8">
    <location>
        <begin position="145"/>
        <end position="167"/>
    </location>
</feature>
<dbReference type="InParanoid" id="A0A6P8J561"/>
<keyword evidence="4" id="KW-0297">G-protein coupled receptor</keyword>
<feature type="transmembrane region" description="Helical" evidence="8">
    <location>
        <begin position="246"/>
        <end position="267"/>
    </location>
</feature>
<protein>
    <submittedName>
        <fullName evidence="11">Neuropeptide FF receptor 2-like</fullName>
    </submittedName>
</protein>
<dbReference type="AlphaFoldDB" id="A0A6P8J561"/>
<dbReference type="PANTHER" id="PTHR45695:SF9">
    <property type="entry name" value="LEUCOKININ RECEPTOR"/>
    <property type="match status" value="1"/>
</dbReference>
<evidence type="ECO:0000256" key="7">
    <source>
        <dbReference type="ARBA" id="ARBA00023224"/>
    </source>
</evidence>
<dbReference type="GO" id="GO:0004930">
    <property type="term" value="F:G protein-coupled receptor activity"/>
    <property type="evidence" value="ECO:0007669"/>
    <property type="project" value="UniProtKB-KW"/>
</dbReference>
<proteinExistence type="predicted"/>
<dbReference type="SUPFAM" id="SSF81321">
    <property type="entry name" value="Family A G protein-coupled receptor-like"/>
    <property type="match status" value="1"/>
</dbReference>
<dbReference type="OrthoDB" id="5975505at2759"/>
<gene>
    <name evidence="11" type="primary">LOC116308505</name>
</gene>
<feature type="domain" description="G-protein coupled receptors family 1 profile" evidence="9">
    <location>
        <begin position="38"/>
        <end position="300"/>
    </location>
</feature>
<dbReference type="InterPro" id="IPR000276">
    <property type="entry name" value="GPCR_Rhodpsn"/>
</dbReference>
<evidence type="ECO:0000256" key="8">
    <source>
        <dbReference type="SAM" id="Phobius"/>
    </source>
</evidence>
<evidence type="ECO:0000259" key="9">
    <source>
        <dbReference type="PROSITE" id="PS50262"/>
    </source>
</evidence>
<feature type="transmembrane region" description="Helical" evidence="8">
    <location>
        <begin position="279"/>
        <end position="303"/>
    </location>
</feature>
<evidence type="ECO:0000313" key="10">
    <source>
        <dbReference type="Proteomes" id="UP000515163"/>
    </source>
</evidence>
<dbReference type="PRINTS" id="PR00237">
    <property type="entry name" value="GPCRRHODOPSN"/>
</dbReference>
<dbReference type="RefSeq" id="XP_031574802.1">
    <property type="nucleotide sequence ID" value="XM_031718942.1"/>
</dbReference>
<feature type="transmembrane region" description="Helical" evidence="8">
    <location>
        <begin position="195"/>
        <end position="218"/>
    </location>
</feature>
<dbReference type="InterPro" id="IPR017452">
    <property type="entry name" value="GPCR_Rhodpsn_7TM"/>
</dbReference>
<sequence length="359" mass="40860">MESNDSSVDSCYVHIFSSAEIWITSIAYVIIIIASVIGNCLVTWVVYSSPLMRTPSHYFIVNMAVADLLITVFGMPVAAREQIISTDAIDFGGIRGEIYCKMLEYTKDVSISCSILTLVAIATDRFCATLIPFKRLITLTKAKVMMFLIWIVSLVVTIPLLVVANVIEYENNKFFCYEDWTVFHDLGASKMEHSYTIALFIILYAAPLVIISILYGAVIRKIWKRKIPGQTTHSGRQMQQRTKKKVLKIFMTVVVCFMACWLPYHVILFTYNFDCYPPINLWFFARFLGHTNSSITPWIYIIYGRDYRLGAKRILKKVLGKADPLPSFCNRSVQIPSNLPDINASNLNNVTLKTFTNKI</sequence>
<dbReference type="Pfam" id="PF00001">
    <property type="entry name" value="7tm_1"/>
    <property type="match status" value="1"/>
</dbReference>
<evidence type="ECO:0000256" key="3">
    <source>
        <dbReference type="ARBA" id="ARBA00022989"/>
    </source>
</evidence>
<keyword evidence="10" id="KW-1185">Reference proteome</keyword>
<evidence type="ECO:0000256" key="4">
    <source>
        <dbReference type="ARBA" id="ARBA00023040"/>
    </source>
</evidence>
<dbReference type="GeneID" id="116308505"/>
<dbReference type="FunFam" id="1.20.1070.10:FF:000291">
    <property type="entry name" value="Predicted protein"/>
    <property type="match status" value="1"/>
</dbReference>
<comment type="subcellular location">
    <subcellularLocation>
        <location evidence="1">Membrane</location>
        <topology evidence="1">Multi-pass membrane protein</topology>
    </subcellularLocation>
</comment>
<evidence type="ECO:0000256" key="1">
    <source>
        <dbReference type="ARBA" id="ARBA00004141"/>
    </source>
</evidence>
<name>A0A6P8J561_ACTTE</name>
<evidence type="ECO:0000256" key="2">
    <source>
        <dbReference type="ARBA" id="ARBA00022692"/>
    </source>
</evidence>
<dbReference type="Proteomes" id="UP000515163">
    <property type="component" value="Unplaced"/>
</dbReference>
<evidence type="ECO:0000256" key="5">
    <source>
        <dbReference type="ARBA" id="ARBA00023136"/>
    </source>
</evidence>
<dbReference type="PANTHER" id="PTHR45695">
    <property type="entry name" value="LEUCOKININ RECEPTOR-RELATED"/>
    <property type="match status" value="1"/>
</dbReference>
<keyword evidence="7" id="KW-0807">Transducer</keyword>
<evidence type="ECO:0000256" key="6">
    <source>
        <dbReference type="ARBA" id="ARBA00023170"/>
    </source>
</evidence>
<feature type="transmembrane region" description="Helical" evidence="8">
    <location>
        <begin position="26"/>
        <end position="47"/>
    </location>
</feature>
<dbReference type="GO" id="GO:0005886">
    <property type="term" value="C:plasma membrane"/>
    <property type="evidence" value="ECO:0007669"/>
    <property type="project" value="TreeGrafter"/>
</dbReference>
<dbReference type="FunCoup" id="A0A6P8J561">
    <property type="interactions" value="513"/>
</dbReference>
<dbReference type="KEGG" id="aten:116308505"/>
<feature type="transmembrane region" description="Helical" evidence="8">
    <location>
        <begin position="59"/>
        <end position="79"/>
    </location>
</feature>
<reference evidence="11" key="1">
    <citation type="submission" date="2025-08" db="UniProtKB">
        <authorList>
            <consortium name="RefSeq"/>
        </authorList>
    </citation>
    <scope>IDENTIFICATION</scope>
    <source>
        <tissue evidence="11">Tentacle</tissue>
    </source>
</reference>
<dbReference type="PROSITE" id="PS50262">
    <property type="entry name" value="G_PROTEIN_RECEP_F1_2"/>
    <property type="match status" value="1"/>
</dbReference>
<keyword evidence="3 8" id="KW-1133">Transmembrane helix</keyword>
<keyword evidence="6" id="KW-0675">Receptor</keyword>
<keyword evidence="5 8" id="KW-0472">Membrane</keyword>
<organism evidence="10 11">
    <name type="scientific">Actinia tenebrosa</name>
    <name type="common">Australian red waratah sea anemone</name>
    <dbReference type="NCBI Taxonomy" id="6105"/>
    <lineage>
        <taxon>Eukaryota</taxon>
        <taxon>Metazoa</taxon>
        <taxon>Cnidaria</taxon>
        <taxon>Anthozoa</taxon>
        <taxon>Hexacorallia</taxon>
        <taxon>Actiniaria</taxon>
        <taxon>Actiniidae</taxon>
        <taxon>Actinia</taxon>
    </lineage>
</organism>
<evidence type="ECO:0000313" key="11">
    <source>
        <dbReference type="RefSeq" id="XP_031574802.1"/>
    </source>
</evidence>